<protein>
    <recommendedName>
        <fullName evidence="2">DUF7774 domain-containing protein</fullName>
    </recommendedName>
</protein>
<dbReference type="InterPro" id="IPR056676">
    <property type="entry name" value="DUF7774"/>
</dbReference>
<keyword evidence="4" id="KW-1185">Reference proteome</keyword>
<dbReference type="PANTHER" id="PTHR38630:SF1">
    <property type="entry name" value="DEK_C DOMAIN-CONTAINING PROTEIN-RELATED"/>
    <property type="match status" value="1"/>
</dbReference>
<name>A0A183FDS7_HELPZ</name>
<feature type="region of interest" description="Disordered" evidence="1">
    <location>
        <begin position="93"/>
        <end position="155"/>
    </location>
</feature>
<feature type="domain" description="DUF7774" evidence="2">
    <location>
        <begin position="325"/>
        <end position="419"/>
    </location>
</feature>
<evidence type="ECO:0000256" key="1">
    <source>
        <dbReference type="SAM" id="MobiDB-lite"/>
    </source>
</evidence>
<accession>A0A183FDS7</accession>
<feature type="region of interest" description="Disordered" evidence="1">
    <location>
        <begin position="191"/>
        <end position="257"/>
    </location>
</feature>
<dbReference type="EMBL" id="UZAH01025314">
    <property type="protein sequence ID" value="VDO61222.1"/>
    <property type="molecule type" value="Genomic_DNA"/>
</dbReference>
<evidence type="ECO:0000259" key="2">
    <source>
        <dbReference type="Pfam" id="PF24983"/>
    </source>
</evidence>
<sequence>MPGMPTFSPSTMDFLSELDRKVNGLPEAQRREFELAVESELEDVLEAFNAEYNTASEESLADTAQHTNKHCETTMTEKQARGRKLAQMLKLFKKTNHKSVKARTQKSRSDASLGRSSSEERQSNQAKEPKEPTIDITSDDDEKRWTEAGKSRSEMKRLRIKKKYGISEDATIEPTHEDVEEFENVGVQVRPAKSKMRKHRMKWKTQDSDGTVGSFDEPSQGQGSNDSTTGSSRASATNETSSPDGKTQASESVSAIRAKSEKSLDDIPILLKRIDELENAQKNSIEVQKRLRLKIREQQKIIKELSDEINAQKPTTTIDEEEKFSEHEESIAKRALAIIRREQLLEKPLKFKELKQLNEFFLTPESEADVVVMRIVDKALTFAVDELLIRQRATGSADNEMRSLLKDKNKAKRLLLTMMMLNPEYIPESWGGDAMARRLQKSSAARKTSAEKLSAEKASAEKLSAEKPKVEVGSELSFLTTARQFIGYIFDLSNTTRPVETVKQPLGSQESTSAEKSKVLQPWEYDKAEPRRRRTRSVKTRKEQ</sequence>
<feature type="compositionally biased region" description="Basic residues" evidence="1">
    <location>
        <begin position="530"/>
        <end position="544"/>
    </location>
</feature>
<dbReference type="OrthoDB" id="5863335at2759"/>
<dbReference type="AlphaFoldDB" id="A0A183FDS7"/>
<evidence type="ECO:0000313" key="5">
    <source>
        <dbReference type="WBParaSite" id="HPBE_0000443701-mRNA-1"/>
    </source>
</evidence>
<reference evidence="3 4" key="1">
    <citation type="submission" date="2018-11" db="EMBL/GenBank/DDBJ databases">
        <authorList>
            <consortium name="Pathogen Informatics"/>
        </authorList>
    </citation>
    <scope>NUCLEOTIDE SEQUENCE [LARGE SCALE GENOMIC DNA]</scope>
</reference>
<feature type="compositionally biased region" description="Basic residues" evidence="1">
    <location>
        <begin position="192"/>
        <end position="203"/>
    </location>
</feature>
<dbReference type="WBParaSite" id="HPBE_0000443701-mRNA-1">
    <property type="protein sequence ID" value="HPBE_0000443701-mRNA-1"/>
    <property type="gene ID" value="HPBE_0000443701"/>
</dbReference>
<organism evidence="4 5">
    <name type="scientific">Heligmosomoides polygyrus</name>
    <name type="common">Parasitic roundworm</name>
    <dbReference type="NCBI Taxonomy" id="6339"/>
    <lineage>
        <taxon>Eukaryota</taxon>
        <taxon>Metazoa</taxon>
        <taxon>Ecdysozoa</taxon>
        <taxon>Nematoda</taxon>
        <taxon>Chromadorea</taxon>
        <taxon>Rhabditida</taxon>
        <taxon>Rhabditina</taxon>
        <taxon>Rhabditomorpha</taxon>
        <taxon>Strongyloidea</taxon>
        <taxon>Heligmosomidae</taxon>
        <taxon>Heligmosomoides</taxon>
    </lineage>
</organism>
<dbReference type="Proteomes" id="UP000050761">
    <property type="component" value="Unassembled WGS sequence"/>
</dbReference>
<feature type="compositionally biased region" description="Basic residues" evidence="1">
    <location>
        <begin position="93"/>
        <end position="106"/>
    </location>
</feature>
<reference evidence="5" key="2">
    <citation type="submission" date="2019-09" db="UniProtKB">
        <authorList>
            <consortium name="WormBaseParasite"/>
        </authorList>
    </citation>
    <scope>IDENTIFICATION</scope>
</reference>
<gene>
    <name evidence="3" type="ORF">HPBE_LOCUS4438</name>
</gene>
<dbReference type="PANTHER" id="PTHR38630">
    <property type="entry name" value="PROTEIN CBG12780"/>
    <property type="match status" value="1"/>
</dbReference>
<feature type="compositionally biased region" description="Basic and acidic residues" evidence="1">
    <location>
        <begin position="117"/>
        <end position="133"/>
    </location>
</feature>
<feature type="region of interest" description="Disordered" evidence="1">
    <location>
        <begin position="501"/>
        <end position="544"/>
    </location>
</feature>
<evidence type="ECO:0000313" key="4">
    <source>
        <dbReference type="Proteomes" id="UP000050761"/>
    </source>
</evidence>
<feature type="compositionally biased region" description="Basic and acidic residues" evidence="1">
    <location>
        <begin position="513"/>
        <end position="529"/>
    </location>
</feature>
<proteinExistence type="predicted"/>
<feature type="compositionally biased region" description="Polar residues" evidence="1">
    <location>
        <begin position="217"/>
        <end position="253"/>
    </location>
</feature>
<evidence type="ECO:0000313" key="3">
    <source>
        <dbReference type="EMBL" id="VDO61222.1"/>
    </source>
</evidence>
<feature type="compositionally biased region" description="Basic and acidic residues" evidence="1">
    <location>
        <begin position="141"/>
        <end position="155"/>
    </location>
</feature>
<accession>A0A3P8AMS9</accession>
<dbReference type="Pfam" id="PF24983">
    <property type="entry name" value="DUF7774"/>
    <property type="match status" value="1"/>
</dbReference>